<evidence type="ECO:0000256" key="8">
    <source>
        <dbReference type="ARBA" id="ARBA00022801"/>
    </source>
</evidence>
<dbReference type="AlphaFoldDB" id="A0A6V7PLM4"/>
<feature type="domain" description="CCHC-type" evidence="18">
    <location>
        <begin position="204"/>
        <end position="219"/>
    </location>
</feature>
<keyword evidence="8" id="KW-0378">Hydrolase</keyword>
<dbReference type="SUPFAM" id="SSF53098">
    <property type="entry name" value="Ribonuclease H-like"/>
    <property type="match status" value="1"/>
</dbReference>
<keyword evidence="12" id="KW-0695">RNA-directed DNA polymerase</keyword>
<evidence type="ECO:0000259" key="18">
    <source>
        <dbReference type="PROSITE" id="PS50158"/>
    </source>
</evidence>
<dbReference type="GO" id="GO:0003964">
    <property type="term" value="F:RNA-directed DNA polymerase activity"/>
    <property type="evidence" value="ECO:0007669"/>
    <property type="project" value="UniProtKB-KW"/>
</dbReference>
<accession>A0A6V7PLM4</accession>
<evidence type="ECO:0000313" key="20">
    <source>
        <dbReference type="EMBL" id="CAD1831707.1"/>
    </source>
</evidence>
<dbReference type="InterPro" id="IPR025724">
    <property type="entry name" value="GAG-pre-integrase_dom"/>
</dbReference>
<dbReference type="GO" id="GO:0004519">
    <property type="term" value="F:endonuclease activity"/>
    <property type="evidence" value="ECO:0007669"/>
    <property type="project" value="UniProtKB-KW"/>
</dbReference>
<keyword evidence="6" id="KW-0547">Nucleotide-binding</keyword>
<evidence type="ECO:0000256" key="12">
    <source>
        <dbReference type="ARBA" id="ARBA00022918"/>
    </source>
</evidence>
<evidence type="ECO:0000256" key="17">
    <source>
        <dbReference type="SAM" id="MobiDB-lite"/>
    </source>
</evidence>
<dbReference type="GO" id="GO:0006508">
    <property type="term" value="P:proteolysis"/>
    <property type="evidence" value="ECO:0007669"/>
    <property type="project" value="UniProtKB-KW"/>
</dbReference>
<dbReference type="PANTHER" id="PTHR42648:SF11">
    <property type="entry name" value="TRANSPOSON TY4-P GAG-POL POLYPROTEIN"/>
    <property type="match status" value="1"/>
</dbReference>
<dbReference type="GO" id="GO:0008270">
    <property type="term" value="F:zinc ion binding"/>
    <property type="evidence" value="ECO:0007669"/>
    <property type="project" value="UniProtKB-KW"/>
</dbReference>
<evidence type="ECO:0000259" key="19">
    <source>
        <dbReference type="PROSITE" id="PS50994"/>
    </source>
</evidence>
<name>A0A6V7PLM4_ANACO</name>
<keyword evidence="14" id="KW-0917">Virion maturation</keyword>
<dbReference type="InterPro" id="IPR054722">
    <property type="entry name" value="PolX-like_BBD"/>
</dbReference>
<dbReference type="Pfam" id="PF13961">
    <property type="entry name" value="DUF4219"/>
    <property type="match status" value="1"/>
</dbReference>
<evidence type="ECO:0000256" key="14">
    <source>
        <dbReference type="ARBA" id="ARBA00023113"/>
    </source>
</evidence>
<keyword evidence="7" id="KW-0255">Endonuclease</keyword>
<feature type="compositionally biased region" description="Basic and acidic residues" evidence="17">
    <location>
        <begin position="177"/>
        <end position="190"/>
    </location>
</feature>
<dbReference type="InterPro" id="IPR001878">
    <property type="entry name" value="Znf_CCHC"/>
</dbReference>
<keyword evidence="2" id="KW-1188">Viral release from host cell</keyword>
<dbReference type="PROSITE" id="PS50158">
    <property type="entry name" value="ZF_CCHC"/>
    <property type="match status" value="1"/>
</dbReference>
<keyword evidence="9" id="KW-0067">ATP-binding</keyword>
<dbReference type="GO" id="GO:0003676">
    <property type="term" value="F:nucleic acid binding"/>
    <property type="evidence" value="ECO:0007669"/>
    <property type="project" value="InterPro"/>
</dbReference>
<comment type="function">
    <text evidence="1">The aspartyl protease (PR) mediates the proteolytic cleavages of the Gag and Gag-Pol polyproteins after assembly of the VLP.</text>
</comment>
<keyword evidence="3" id="KW-0645">Protease</keyword>
<dbReference type="EMBL" id="LR862149">
    <property type="protein sequence ID" value="CAD1831707.1"/>
    <property type="molecule type" value="Genomic_DNA"/>
</dbReference>
<gene>
    <name evidence="20" type="ORF">CB5_LOCUS14918</name>
</gene>
<dbReference type="PROSITE" id="PS50994">
    <property type="entry name" value="INTEGRASE"/>
    <property type="match status" value="1"/>
</dbReference>
<evidence type="ECO:0000256" key="4">
    <source>
        <dbReference type="ARBA" id="ARBA00022722"/>
    </source>
</evidence>
<evidence type="ECO:0000256" key="15">
    <source>
        <dbReference type="ARBA" id="ARBA00023172"/>
    </source>
</evidence>
<evidence type="ECO:0000256" key="5">
    <source>
        <dbReference type="ARBA" id="ARBA00022723"/>
    </source>
</evidence>
<organism evidence="20">
    <name type="scientific">Ananas comosus var. bracteatus</name>
    <name type="common">red pineapple</name>
    <dbReference type="NCBI Taxonomy" id="296719"/>
    <lineage>
        <taxon>Eukaryota</taxon>
        <taxon>Viridiplantae</taxon>
        <taxon>Streptophyta</taxon>
        <taxon>Embryophyta</taxon>
        <taxon>Tracheophyta</taxon>
        <taxon>Spermatophyta</taxon>
        <taxon>Magnoliopsida</taxon>
        <taxon>Liliopsida</taxon>
        <taxon>Poales</taxon>
        <taxon>Bromeliaceae</taxon>
        <taxon>Bromelioideae</taxon>
        <taxon>Ananas</taxon>
    </lineage>
</organism>
<keyword evidence="16" id="KW-0862">Zinc</keyword>
<keyword evidence="5" id="KW-0479">Metal-binding</keyword>
<dbReference type="GO" id="GO:0003887">
    <property type="term" value="F:DNA-directed DNA polymerase activity"/>
    <property type="evidence" value="ECO:0007669"/>
    <property type="project" value="UniProtKB-KW"/>
</dbReference>
<dbReference type="InterPro" id="IPR012337">
    <property type="entry name" value="RNaseH-like_sf"/>
</dbReference>
<dbReference type="GO" id="GO:0006310">
    <property type="term" value="P:DNA recombination"/>
    <property type="evidence" value="ECO:0007669"/>
    <property type="project" value="UniProtKB-KW"/>
</dbReference>
<dbReference type="InterPro" id="IPR025314">
    <property type="entry name" value="DUF4219"/>
</dbReference>
<feature type="domain" description="Integrase catalytic" evidence="19">
    <location>
        <begin position="453"/>
        <end position="572"/>
    </location>
</feature>
<evidence type="ECO:0000256" key="11">
    <source>
        <dbReference type="ARBA" id="ARBA00022908"/>
    </source>
</evidence>
<keyword evidence="4" id="KW-0540">Nuclease</keyword>
<dbReference type="Gene3D" id="3.30.420.10">
    <property type="entry name" value="Ribonuclease H-like superfamily/Ribonuclease H"/>
    <property type="match status" value="1"/>
</dbReference>
<evidence type="ECO:0000256" key="7">
    <source>
        <dbReference type="ARBA" id="ARBA00022759"/>
    </source>
</evidence>
<dbReference type="Pfam" id="PF00665">
    <property type="entry name" value="rve"/>
    <property type="match status" value="1"/>
</dbReference>
<dbReference type="Pfam" id="PF14223">
    <property type="entry name" value="Retrotran_gag_2"/>
    <property type="match status" value="1"/>
</dbReference>
<evidence type="ECO:0000256" key="16">
    <source>
        <dbReference type="PROSITE-ProRule" id="PRU00047"/>
    </source>
</evidence>
<feature type="region of interest" description="Disordered" evidence="17">
    <location>
        <begin position="172"/>
        <end position="195"/>
    </location>
</feature>
<dbReference type="Pfam" id="PF22936">
    <property type="entry name" value="Pol_BBD"/>
    <property type="match status" value="1"/>
</dbReference>
<evidence type="ECO:0000256" key="1">
    <source>
        <dbReference type="ARBA" id="ARBA00002180"/>
    </source>
</evidence>
<dbReference type="GO" id="GO:0005524">
    <property type="term" value="F:ATP binding"/>
    <property type="evidence" value="ECO:0007669"/>
    <property type="project" value="UniProtKB-KW"/>
</dbReference>
<dbReference type="GO" id="GO:0015074">
    <property type="term" value="P:DNA integration"/>
    <property type="evidence" value="ECO:0007669"/>
    <property type="project" value="UniProtKB-KW"/>
</dbReference>
<evidence type="ECO:0000256" key="6">
    <source>
        <dbReference type="ARBA" id="ARBA00022741"/>
    </source>
</evidence>
<protein>
    <recommendedName>
        <fullName evidence="21">Retrovirus-related Pol polyprotein from transposon TNT 1-94</fullName>
    </recommendedName>
</protein>
<dbReference type="InterPro" id="IPR036397">
    <property type="entry name" value="RNaseH_sf"/>
</dbReference>
<evidence type="ECO:0000256" key="10">
    <source>
        <dbReference type="ARBA" id="ARBA00022842"/>
    </source>
</evidence>
<dbReference type="Pfam" id="PF13976">
    <property type="entry name" value="gag_pre-integrs"/>
    <property type="match status" value="1"/>
</dbReference>
<dbReference type="InterPro" id="IPR039537">
    <property type="entry name" value="Retrotran_Ty1/copia-like"/>
</dbReference>
<dbReference type="GO" id="GO:0008233">
    <property type="term" value="F:peptidase activity"/>
    <property type="evidence" value="ECO:0007669"/>
    <property type="project" value="UniProtKB-KW"/>
</dbReference>
<keyword evidence="15" id="KW-0233">DNA recombination</keyword>
<evidence type="ECO:0008006" key="21">
    <source>
        <dbReference type="Google" id="ProtNLM"/>
    </source>
</evidence>
<dbReference type="InterPro" id="IPR001584">
    <property type="entry name" value="Integrase_cat-core"/>
</dbReference>
<keyword evidence="13" id="KW-0548">Nucleotidyltransferase</keyword>
<evidence type="ECO:0000256" key="2">
    <source>
        <dbReference type="ARBA" id="ARBA00022612"/>
    </source>
</evidence>
<keyword evidence="10" id="KW-0460">Magnesium</keyword>
<evidence type="ECO:0000256" key="9">
    <source>
        <dbReference type="ARBA" id="ARBA00022840"/>
    </source>
</evidence>
<proteinExistence type="predicted"/>
<evidence type="ECO:0000256" key="13">
    <source>
        <dbReference type="ARBA" id="ARBA00022932"/>
    </source>
</evidence>
<keyword evidence="13" id="KW-0808">Transferase</keyword>
<evidence type="ECO:0000256" key="3">
    <source>
        <dbReference type="ARBA" id="ARBA00022670"/>
    </source>
</evidence>
<dbReference type="PANTHER" id="PTHR42648">
    <property type="entry name" value="TRANSPOSASE, PUTATIVE-RELATED"/>
    <property type="match status" value="1"/>
</dbReference>
<keyword evidence="13" id="KW-0239">DNA-directed DNA polymerase</keyword>
<reference evidence="20" key="1">
    <citation type="submission" date="2020-07" db="EMBL/GenBank/DDBJ databases">
        <authorList>
            <person name="Lin J."/>
        </authorList>
    </citation>
    <scope>NUCLEOTIDE SEQUENCE</scope>
</reference>
<keyword evidence="11" id="KW-0229">DNA integration</keyword>
<keyword evidence="16" id="KW-0863">Zinc-finger</keyword>
<sequence length="572" mass="64682">MEACGGVVGLGVEILNQSNYKVWKSCLESYLIGEDLWDVAKFVLKRSISHDLFEHIIGCKTAREIWETLDGLMNKKNNARLQLLENELANTIQGDLSISQYFLKVKNLCSEFSALDSDEPISEAWMKRNIIRGLNKEYHAFITSIQGWQRQPSLVQFENLLASQEEVLFAGNKKGHNREEKKKDHKKDGESTSNGERKWKKVIKCYRCGKLGRIKKNCRVKLKEGNVADKYTVSHEVEDWENCFMAETSTIGASTSINYEEDWIVDSGCCHHLTGNDSKFLSLQRHEGNDAIITADNTIHSVEHEGLVTIKGSNNGNPITLNSIYHVPGMKKNLFSVANAVDAGHYVLFGPKDVKFLKNITDLQAEVVHTSARVNDLFVLSASISSSYVDKMKTNDGAAIWHARLGHLSMDKLKVMVSKNLVNGLPNLATSELCEGCQYGKAHRLSFDKSVTKSKAPLDLVHSDLMGPTSTPSYSGYRYMLLFVDDFTRYTWVYFVKEKSEVFSKFIEFKETVEGVVNRKIKCLRTDNGGEFTSNEFFSFCRQQGIKRELSCAYAPQQNGVTERKIRHLVET</sequence>